<organism evidence="3 4">
    <name type="scientific">Eremothecium cymbalariae (strain CBS 270.75 / DBVPG 7215 / KCTC 17166 / NRRL Y-17582)</name>
    <name type="common">Yeast</name>
    <dbReference type="NCBI Taxonomy" id="931890"/>
    <lineage>
        <taxon>Eukaryota</taxon>
        <taxon>Fungi</taxon>
        <taxon>Dikarya</taxon>
        <taxon>Ascomycota</taxon>
        <taxon>Saccharomycotina</taxon>
        <taxon>Saccharomycetes</taxon>
        <taxon>Saccharomycetales</taxon>
        <taxon>Saccharomycetaceae</taxon>
        <taxon>Eremothecium</taxon>
    </lineage>
</organism>
<feature type="binding site" evidence="2">
    <location>
        <position position="69"/>
    </location>
    <ligand>
        <name>substrate</name>
    </ligand>
</feature>
<proteinExistence type="predicted"/>
<dbReference type="CDD" id="cd07067">
    <property type="entry name" value="HP_PGM_like"/>
    <property type="match status" value="1"/>
</dbReference>
<dbReference type="GO" id="GO:0046390">
    <property type="term" value="P:ribose phosphate biosynthetic process"/>
    <property type="evidence" value="ECO:0007669"/>
    <property type="project" value="EnsemblFungi"/>
</dbReference>
<dbReference type="EMBL" id="CP002501">
    <property type="protein sequence ID" value="AET39996.1"/>
    <property type="molecule type" value="Genomic_DNA"/>
</dbReference>
<dbReference type="eggNOG" id="KOG0235">
    <property type="taxonomic scope" value="Eukaryota"/>
</dbReference>
<dbReference type="SMART" id="SM00855">
    <property type="entry name" value="PGAM"/>
    <property type="match status" value="1"/>
</dbReference>
<reference evidence="3 4" key="1">
    <citation type="journal article" date="2011" name="G3 (Bethesda)">
        <title>Genome evolution in the Eremothecium clade of the Saccharomyces complex revealed by comparative genomics.</title>
        <authorList>
            <person name="Wendland J."/>
            <person name="Walther A."/>
        </authorList>
    </citation>
    <scope>NUCLEOTIDE SEQUENCE [LARGE SCALE GENOMIC DNA]</scope>
    <source>
        <strain evidence="4">CBS 270.75 / DBVPG 7215 / KCTC 17166 / NRRL Y-17582</strain>
    </source>
</reference>
<dbReference type="GO" id="GO:0050278">
    <property type="term" value="F:sedoheptulose-bisphosphatase activity"/>
    <property type="evidence" value="ECO:0007669"/>
    <property type="project" value="EnsemblFungi"/>
</dbReference>
<dbReference type="InParanoid" id="I6ND54"/>
<dbReference type="FunCoup" id="I6ND54">
    <property type="interactions" value="30"/>
</dbReference>
<dbReference type="STRING" id="931890.I6ND54"/>
<dbReference type="Pfam" id="PF00300">
    <property type="entry name" value="His_Phos_1"/>
    <property type="match status" value="1"/>
</dbReference>
<gene>
    <name evidence="3" type="ordered locus">Ecym_5228</name>
</gene>
<accession>I6ND54</accession>
<dbReference type="PANTHER" id="PTHR48100">
    <property type="entry name" value="BROAD-SPECIFICITY PHOSPHATASE YOR283W-RELATED"/>
    <property type="match status" value="1"/>
</dbReference>
<keyword evidence="4" id="KW-1185">Reference proteome</keyword>
<dbReference type="FunFam" id="3.40.50.1240:FF:000037">
    <property type="entry name" value="Sedoheptulose 1,7-bisphosphatase"/>
    <property type="match status" value="1"/>
</dbReference>
<dbReference type="Proteomes" id="UP000006790">
    <property type="component" value="Chromosome 5"/>
</dbReference>
<dbReference type="InterPro" id="IPR029033">
    <property type="entry name" value="His_PPase_superfam"/>
</dbReference>
<dbReference type="PANTHER" id="PTHR48100:SF15">
    <property type="entry name" value="SEDOHEPTULOSE 1,7-BISPHOSPHATASE"/>
    <property type="match status" value="1"/>
</dbReference>
<dbReference type="RefSeq" id="XP_003646813.1">
    <property type="nucleotide sequence ID" value="XM_003646765.1"/>
</dbReference>
<dbReference type="InterPro" id="IPR050275">
    <property type="entry name" value="PGM_Phosphatase"/>
</dbReference>
<name>I6ND54_ERECY</name>
<feature type="binding site" evidence="2">
    <location>
        <begin position="26"/>
        <end position="27"/>
    </location>
    <ligand>
        <name>substrate</name>
    </ligand>
</feature>
<evidence type="ECO:0000256" key="2">
    <source>
        <dbReference type="PIRSR" id="PIRSR613078-2"/>
    </source>
</evidence>
<dbReference type="AlphaFoldDB" id="I6ND54"/>
<dbReference type="OMA" id="GWLIWRD"/>
<evidence type="ECO:0000313" key="3">
    <source>
        <dbReference type="EMBL" id="AET39996.1"/>
    </source>
</evidence>
<evidence type="ECO:0000313" key="4">
    <source>
        <dbReference type="Proteomes" id="UP000006790"/>
    </source>
</evidence>
<dbReference type="OrthoDB" id="4818801at2759"/>
<dbReference type="HOGENOM" id="CLU_033323_13_0_1"/>
<protein>
    <submittedName>
        <fullName evidence="3">Uncharacterized protein</fullName>
    </submittedName>
</protein>
<dbReference type="InterPro" id="IPR013078">
    <property type="entry name" value="His_Pase_superF_clade-1"/>
</dbReference>
<dbReference type="GeneID" id="11470714"/>
<dbReference type="SUPFAM" id="SSF53254">
    <property type="entry name" value="Phosphoglycerate mutase-like"/>
    <property type="match status" value="1"/>
</dbReference>
<dbReference type="Gene3D" id="3.40.50.1240">
    <property type="entry name" value="Phosphoglycerate mutase-like"/>
    <property type="match status" value="1"/>
</dbReference>
<feature type="binding site" evidence="2">
    <location>
        <begin position="99"/>
        <end position="102"/>
    </location>
    <ligand>
        <name>substrate</name>
    </ligand>
</feature>
<sequence length="278" mass="31287">MPKKPTPRCIVIRHGQTEWSKSGQYTGLTDLPLTEYGVGQMRRTGAAIFGGNYINPEHITYVFTSPRCRALQTVNLVLESLGADIKKNIKIVVDEDLREWEYGDYEGLLTREIEALRRSRGLDQDRPWNIWRDGCENGESSEQVGLRLSRVLARIQNLHRMHMAEGAASDILVFAHGHSLRYFSAIWMKLGVEKTVADEDNSNAAKNKSWQDESVPSVRLEKYRHLVNNPNFLLDAGGIAVLSYAHHNIDEPALALAGAFVCPPEEESQHGGTQRITH</sequence>
<dbReference type="KEGG" id="erc:Ecym_5228"/>
<feature type="active site" description="Tele-phosphohistidine intermediate" evidence="1">
    <location>
        <position position="14"/>
    </location>
</feature>
<evidence type="ECO:0000256" key="1">
    <source>
        <dbReference type="PIRSR" id="PIRSR613078-1"/>
    </source>
</evidence>
<feature type="active site" description="Proton donor/acceptor" evidence="1">
    <location>
        <position position="99"/>
    </location>
</feature>